<proteinExistence type="predicted"/>
<name>A0ACC0PD22_RHOML</name>
<keyword evidence="2" id="KW-1185">Reference proteome</keyword>
<dbReference type="Proteomes" id="UP001062846">
    <property type="component" value="Chromosome 3"/>
</dbReference>
<reference evidence="1" key="1">
    <citation type="submission" date="2022-02" db="EMBL/GenBank/DDBJ databases">
        <title>Plant Genome Project.</title>
        <authorList>
            <person name="Zhang R.-G."/>
        </authorList>
    </citation>
    <scope>NUCLEOTIDE SEQUENCE</scope>
    <source>
        <strain evidence="1">AT1</strain>
    </source>
</reference>
<gene>
    <name evidence="1" type="ORF">RHMOL_Rhmol03G0073400</name>
</gene>
<evidence type="ECO:0000313" key="1">
    <source>
        <dbReference type="EMBL" id="KAI8562922.1"/>
    </source>
</evidence>
<evidence type="ECO:0000313" key="2">
    <source>
        <dbReference type="Proteomes" id="UP001062846"/>
    </source>
</evidence>
<sequence length="576" mass="64320">MGPGSRKSSASSNSIKSRGIAEATTSVPPPIVASTSSPIVASTSSPIVASTPLTVPSPSTGTSVAAAPSRRVRGPTLGKRVRRLIEGKDGKRLRVYVTQEMRTFCGANATKVANELGSQIRRMCRPTANSFYHSWKLVPSQMQLAVIQAVRDKFEVTENDVEYTPLVEQVFKRKANLLYKDWKWRMTDHYEKTKDHYEKTKEDGKNPYQLPFTEDISQEAWKFMIDRIFNDPEWQARKIAGKKNRNTPVVGFSVASRGHTLGSRSFAAAITIEAGMVATRDEASQSGCPLTDEELSRIHLGKAKYYIRGFGVGPRPSSFSSQSSSNLAQQELQKVQSELELLREERQREREEYERRWEEERNRQRQREEEQRLKDEQRQREFDELKAMMMRHMHGRDNEHYLPPEKLDRLFALSLKLLTEKWEVNKASWFRESPLYGATGTLVPTMYGGRDGGVVGDLLVLVRSVDVELVVVDADVVVGVLGGDGEGDGGGDKVESGDVQGVDGGVLEHELGLLRLEDGPCYEKHDQEDEEQDQESGEESADEPAVLALVVVAAILLPHGCRSQPAGGDWDSGRRS</sequence>
<protein>
    <submittedName>
        <fullName evidence="1">Uncharacterized protein</fullName>
    </submittedName>
</protein>
<comment type="caution">
    <text evidence="1">The sequence shown here is derived from an EMBL/GenBank/DDBJ whole genome shotgun (WGS) entry which is preliminary data.</text>
</comment>
<organism evidence="1 2">
    <name type="scientific">Rhododendron molle</name>
    <name type="common">Chinese azalea</name>
    <name type="synonym">Azalea mollis</name>
    <dbReference type="NCBI Taxonomy" id="49168"/>
    <lineage>
        <taxon>Eukaryota</taxon>
        <taxon>Viridiplantae</taxon>
        <taxon>Streptophyta</taxon>
        <taxon>Embryophyta</taxon>
        <taxon>Tracheophyta</taxon>
        <taxon>Spermatophyta</taxon>
        <taxon>Magnoliopsida</taxon>
        <taxon>eudicotyledons</taxon>
        <taxon>Gunneridae</taxon>
        <taxon>Pentapetalae</taxon>
        <taxon>asterids</taxon>
        <taxon>Ericales</taxon>
        <taxon>Ericaceae</taxon>
        <taxon>Ericoideae</taxon>
        <taxon>Rhodoreae</taxon>
        <taxon>Rhododendron</taxon>
    </lineage>
</organism>
<accession>A0ACC0PD22</accession>
<dbReference type="EMBL" id="CM046390">
    <property type="protein sequence ID" value="KAI8562922.1"/>
    <property type="molecule type" value="Genomic_DNA"/>
</dbReference>